<feature type="transmembrane region" description="Helical" evidence="7">
    <location>
        <begin position="83"/>
        <end position="104"/>
    </location>
</feature>
<dbReference type="InterPro" id="IPR046791">
    <property type="entry name" value="Polycystin_dom"/>
</dbReference>
<comment type="similarity">
    <text evidence="2">Belongs to the polycystin family.</text>
</comment>
<dbReference type="Pfam" id="PF20519">
    <property type="entry name" value="Polycystin_dom"/>
    <property type="match status" value="1"/>
</dbReference>
<evidence type="ECO:0000256" key="7">
    <source>
        <dbReference type="SAM" id="Phobius"/>
    </source>
</evidence>
<evidence type="ECO:0000313" key="11">
    <source>
        <dbReference type="EMBL" id="KAF0731342.1"/>
    </source>
</evidence>
<comment type="subcellular location">
    <subcellularLocation>
        <location evidence="1">Membrane</location>
        <topology evidence="1">Multi-pass membrane protein</topology>
    </subcellularLocation>
</comment>
<dbReference type="Pfam" id="PF02026">
    <property type="entry name" value="RyR"/>
    <property type="match status" value="2"/>
</dbReference>
<dbReference type="FunFam" id="1.10.287.70:FF:000086">
    <property type="entry name" value="Polycystic kidney disease 2"/>
    <property type="match status" value="1"/>
</dbReference>
<dbReference type="Gene3D" id="1.10.287.70">
    <property type="match status" value="1"/>
</dbReference>
<dbReference type="AlphaFoldDB" id="A0A6G0WV12"/>
<dbReference type="InterPro" id="IPR051223">
    <property type="entry name" value="Polycystin"/>
</dbReference>
<feature type="transmembrane region" description="Helical" evidence="7">
    <location>
        <begin position="531"/>
        <end position="553"/>
    </location>
</feature>
<dbReference type="Proteomes" id="UP000481153">
    <property type="component" value="Unassembled WGS sequence"/>
</dbReference>
<sequence length="1251" mass="142858">MSSPVSASTTNSPSTPRRSTLAKQAERLKNMIRGPATPATQTVQTEEMRLAQKMQHYSTMRIHMKRVQYALEEEKRNSFYRELMVYLLFLAIMMMTVCTLPIQIPFEHNDALSDLYLDQEFHNVSFKKNIYEVNSIDEMWQWFDDVLLEVYYDSPQLNSRRISSIQVRTARMKGITCTQIDPTNSLALFPEDVCYKAFEDDDEDTTPYGDTGFGVPFTYENDLSLLVRSLRFTPSIINTRMDYGRGGYTVYLPRDNATAGTALVDVLKDSLVLKSTRYVAATWALYNPSSNVFSHLQIMFELSPTDHIELTQRLMSFRILGYRTFLSFFTTENVLMLFLSVVTLWFTIREVTSALKLGVSKYTQSMWNAFDVLQLACLYLLVFYWYKYLYECHAVIPQLEQVVRHQTCTSPMSGRNCFIDLGYIGNLVQDINNVSACVSLVSVAIVFKYLRLNTRLNMLWTTLRLAAKDLIAFVVIFIFIFFGYAVMGFLLFGNHVREYRSLSGSLASCFQMLLGAFDFDALASANPVMSGMFFFSFMIFVFLIVVNMFIAILSEYYSIAQEAKRKEDETKKHLLDDRIEYDVLNQVTKYVKDLRWRVKLSQKQPLPLQGGACVLLVDYSYLMAERARLRAKFRTTVRVMRICIAFLKPLRKFFSDFDAAHVVTSSLLSRTKLTIRTKSSRHMDYHKFPVTYVPLHSKAAMPLTMIEQLKEGDQIELDDGSLTYDRICLQVMGPQEKYLEGMTPTRPFGLHHVHPDIGSGAHIKCCRVIYQGEIIVAGNETCIVTPWIWFKYFGSSIVKTLARLFTRRFWRSSRDGPKTKNHQISDDDISQLLSAQLVSHGGDSTDTRGQSCRFDELVRQFRLFLAKKMHQGAIRIPNNDLEMCVKHEAIAFVERFSKAVFPLDKRELVGHKYVPAPTDTTHVRLPNAVSRLSEFLAHNAHEVWSQSRINQGWKWGPHRDNELKLHPDLIAYDQLTEEAKQYDRDTSMEALKVIQALGYVMQPKHTSGGAISKSMTSSSMDFDIDFGQAVPEGETYEPKPIVTDDVELAPELNSLVELLAENTHDVWAKKRMEEGWVYGPKRNDAKKEHDGLVPYVYLTPDEKDMDRNTAMQTIKCILRCGFTLKHKESYDASAKPKFKMFGRSEDVNTTRLEDATTVIKNVHKAKAAFLNRRTHKTYGSVAFADATVKTPQPQRSASVDMTQSTFPLTPLAEAVAAPPLSPAATTTTTSTTTTSTTNTTEEPDVKIQIEP</sequence>
<protein>
    <recommendedName>
        <fullName evidence="13">Ryanodine receptor Ryr domain-containing protein</fullName>
    </recommendedName>
</protein>
<feature type="domain" description="Ryanodine receptor Ryr" evidence="8">
    <location>
        <begin position="913"/>
        <end position="1002"/>
    </location>
</feature>
<keyword evidence="12" id="KW-1185">Reference proteome</keyword>
<dbReference type="Pfam" id="PF08016">
    <property type="entry name" value="PKD_channel"/>
    <property type="match status" value="1"/>
</dbReference>
<keyword evidence="5 7" id="KW-0472">Membrane</keyword>
<dbReference type="InterPro" id="IPR013333">
    <property type="entry name" value="Ryan_recept"/>
</dbReference>
<feature type="transmembrane region" description="Helical" evidence="7">
    <location>
        <begin position="431"/>
        <end position="450"/>
    </location>
</feature>
<dbReference type="Gene3D" id="6.20.350.10">
    <property type="match status" value="1"/>
</dbReference>
<feature type="transmembrane region" description="Helical" evidence="7">
    <location>
        <begin position="470"/>
        <end position="493"/>
    </location>
</feature>
<feature type="domain" description="Ryanodine receptor Ryr" evidence="8">
    <location>
        <begin position="1036"/>
        <end position="1125"/>
    </location>
</feature>
<name>A0A6G0WV12_9STRA</name>
<feature type="transmembrane region" description="Helical" evidence="7">
    <location>
        <begin position="499"/>
        <end position="519"/>
    </location>
</feature>
<evidence type="ECO:0000259" key="9">
    <source>
        <dbReference type="Pfam" id="PF08016"/>
    </source>
</evidence>
<dbReference type="Gene3D" id="1.10.490.160">
    <property type="match status" value="1"/>
</dbReference>
<evidence type="ECO:0000256" key="5">
    <source>
        <dbReference type="ARBA" id="ARBA00023136"/>
    </source>
</evidence>
<gene>
    <name evidence="11" type="ORF">Ae201684_011405</name>
</gene>
<dbReference type="GO" id="GO:0005219">
    <property type="term" value="F:ryanodine-sensitive calcium-release channel activity"/>
    <property type="evidence" value="ECO:0007669"/>
    <property type="project" value="InterPro"/>
</dbReference>
<evidence type="ECO:0000259" key="8">
    <source>
        <dbReference type="Pfam" id="PF02026"/>
    </source>
</evidence>
<proteinExistence type="inferred from homology"/>
<evidence type="ECO:0000256" key="4">
    <source>
        <dbReference type="ARBA" id="ARBA00022989"/>
    </source>
</evidence>
<dbReference type="EMBL" id="VJMJ01000144">
    <property type="protein sequence ID" value="KAF0731342.1"/>
    <property type="molecule type" value="Genomic_DNA"/>
</dbReference>
<dbReference type="PANTHER" id="PTHR10877:SF183">
    <property type="entry name" value="AT14535P-RELATED"/>
    <property type="match status" value="1"/>
</dbReference>
<evidence type="ECO:0000259" key="10">
    <source>
        <dbReference type="Pfam" id="PF20519"/>
    </source>
</evidence>
<keyword evidence="4 7" id="KW-1133">Transmembrane helix</keyword>
<feature type="compositionally biased region" description="Low complexity" evidence="6">
    <location>
        <begin position="1"/>
        <end position="19"/>
    </location>
</feature>
<reference evidence="11 12" key="1">
    <citation type="submission" date="2019-07" db="EMBL/GenBank/DDBJ databases">
        <title>Genomics analysis of Aphanomyces spp. identifies a new class of oomycete effector associated with host adaptation.</title>
        <authorList>
            <person name="Gaulin E."/>
        </authorList>
    </citation>
    <scope>NUCLEOTIDE SEQUENCE [LARGE SCALE GENOMIC DNA]</scope>
    <source>
        <strain evidence="11 12">ATCC 201684</strain>
    </source>
</reference>
<evidence type="ECO:0008006" key="13">
    <source>
        <dbReference type="Google" id="ProtNLM"/>
    </source>
</evidence>
<evidence type="ECO:0000256" key="6">
    <source>
        <dbReference type="SAM" id="MobiDB-lite"/>
    </source>
</evidence>
<evidence type="ECO:0000256" key="3">
    <source>
        <dbReference type="ARBA" id="ARBA00022692"/>
    </source>
</evidence>
<evidence type="ECO:0000256" key="2">
    <source>
        <dbReference type="ARBA" id="ARBA00007200"/>
    </source>
</evidence>
<comment type="caution">
    <text evidence="11">The sequence shown here is derived from an EMBL/GenBank/DDBJ whole genome shotgun (WGS) entry which is preliminary data.</text>
</comment>
<dbReference type="InterPro" id="IPR003032">
    <property type="entry name" value="Ryanodine_rcpt"/>
</dbReference>
<feature type="domain" description="Polycystin cation channel PKD1/PKD2" evidence="9">
    <location>
        <begin position="332"/>
        <end position="558"/>
    </location>
</feature>
<dbReference type="InterPro" id="IPR013122">
    <property type="entry name" value="PKD1_2_channel"/>
</dbReference>
<accession>A0A6G0WV12</accession>
<feature type="region of interest" description="Disordered" evidence="6">
    <location>
        <begin position="1217"/>
        <end position="1251"/>
    </location>
</feature>
<feature type="compositionally biased region" description="Low complexity" evidence="6">
    <location>
        <begin position="1217"/>
        <end position="1240"/>
    </location>
</feature>
<evidence type="ECO:0000256" key="1">
    <source>
        <dbReference type="ARBA" id="ARBA00004141"/>
    </source>
</evidence>
<feature type="transmembrane region" description="Helical" evidence="7">
    <location>
        <begin position="367"/>
        <end position="386"/>
    </location>
</feature>
<dbReference type="VEuPathDB" id="FungiDB:AeMF1_013708"/>
<feature type="domain" description="Polycystin" evidence="10">
    <location>
        <begin position="131"/>
        <end position="319"/>
    </location>
</feature>
<evidence type="ECO:0000313" key="12">
    <source>
        <dbReference type="Proteomes" id="UP000481153"/>
    </source>
</evidence>
<organism evidence="11 12">
    <name type="scientific">Aphanomyces euteiches</name>
    <dbReference type="NCBI Taxonomy" id="100861"/>
    <lineage>
        <taxon>Eukaryota</taxon>
        <taxon>Sar</taxon>
        <taxon>Stramenopiles</taxon>
        <taxon>Oomycota</taxon>
        <taxon>Saprolegniomycetes</taxon>
        <taxon>Saprolegniales</taxon>
        <taxon>Verrucalvaceae</taxon>
        <taxon>Aphanomyces</taxon>
    </lineage>
</organism>
<keyword evidence="3 7" id="KW-0812">Transmembrane</keyword>
<dbReference type="PRINTS" id="PR00795">
    <property type="entry name" value="RYANODINER"/>
</dbReference>
<dbReference type="PANTHER" id="PTHR10877">
    <property type="entry name" value="POLYCYSTIN FAMILY MEMBER"/>
    <property type="match status" value="1"/>
</dbReference>
<feature type="region of interest" description="Disordered" evidence="6">
    <location>
        <begin position="1"/>
        <end position="20"/>
    </location>
</feature>
<feature type="transmembrane region" description="Helical" evidence="7">
    <location>
        <begin position="325"/>
        <end position="346"/>
    </location>
</feature>
<dbReference type="GO" id="GO:0016020">
    <property type="term" value="C:membrane"/>
    <property type="evidence" value="ECO:0007669"/>
    <property type="project" value="UniProtKB-SubCell"/>
</dbReference>